<keyword evidence="6" id="KW-1185">Reference proteome</keyword>
<accession>A0A841BH60</accession>
<dbReference type="AlphaFoldDB" id="A0A841BH60"/>
<dbReference type="InterPro" id="IPR016163">
    <property type="entry name" value="Ald_DH_C"/>
</dbReference>
<evidence type="ECO:0000256" key="3">
    <source>
        <dbReference type="SAM" id="MobiDB-lite"/>
    </source>
</evidence>
<dbReference type="Gene3D" id="3.40.605.10">
    <property type="entry name" value="Aldehyde Dehydrogenase, Chain A, domain 1"/>
    <property type="match status" value="1"/>
</dbReference>
<dbReference type="FunFam" id="3.40.605.10:FF:000007">
    <property type="entry name" value="NAD/NADP-dependent betaine aldehyde dehydrogenase"/>
    <property type="match status" value="1"/>
</dbReference>
<comment type="similarity">
    <text evidence="1">Belongs to the aldehyde dehydrogenase family.</text>
</comment>
<evidence type="ECO:0000256" key="1">
    <source>
        <dbReference type="ARBA" id="ARBA00009986"/>
    </source>
</evidence>
<sequence>MTKALPHARHFIDGSWQDSTRTGTSTGPATGEALGTFADGGRAEAQAAVEAARAAFERTSWSRDRQARATALLRLADRLEARRDDLVSLLAKENGKTLGESAFEVDMCAPKLRYAAALALVDSGRSAEVRPGYYSSTLPEPIGVAGVIVPWNSPVVLAVRSFAPALAAGCTVAMKMPAQTALVNGLLAEVVADVSALPPGVLNLFTESGDDGARELVSSPGTAAISYTGSTAVGRVIMAEGARTLKRLSLELGGKTPMIVFDDADLDAVVPVLTAAVTTFAGQFCMTGSRILAHEAIAAELRERLIEALSAIRLGPGDDPESQMGPMIDRASVDRVDRIVQEAARTATVLVRGGPVEDGPLADGAYYRPSLLEPQGPDDDIVRREVFGPVATFEVFRTEDEAARLANSTEFGLAASVWTTNVDRPLRLARELKAGTVWTNAWAVVHDEFEEGGFGQSGIGRLNGPRSLEAFQEIKHLVRVAPAEQRVSPQPSNSALRRRLHQV</sequence>
<evidence type="ECO:0000313" key="5">
    <source>
        <dbReference type="EMBL" id="MBB5858208.1"/>
    </source>
</evidence>
<evidence type="ECO:0000259" key="4">
    <source>
        <dbReference type="Pfam" id="PF00171"/>
    </source>
</evidence>
<dbReference type="InterPro" id="IPR016162">
    <property type="entry name" value="Ald_DH_N"/>
</dbReference>
<dbReference type="Gene3D" id="3.40.309.10">
    <property type="entry name" value="Aldehyde Dehydrogenase, Chain A, domain 2"/>
    <property type="match status" value="1"/>
</dbReference>
<reference evidence="5 6" key="1">
    <citation type="submission" date="2020-08" db="EMBL/GenBank/DDBJ databases">
        <title>Sequencing the genomes of 1000 actinobacteria strains.</title>
        <authorList>
            <person name="Klenk H.-P."/>
        </authorList>
    </citation>
    <scope>NUCLEOTIDE SEQUENCE [LARGE SCALE GENOMIC DNA]</scope>
    <source>
        <strain evidence="5 6">DSM 45272</strain>
    </source>
</reference>
<comment type="caution">
    <text evidence="5">The sequence shown here is derived from an EMBL/GenBank/DDBJ whole genome shotgun (WGS) entry which is preliminary data.</text>
</comment>
<organism evidence="5 6">
    <name type="scientific">Amycolatopsis umgeniensis</name>
    <dbReference type="NCBI Taxonomy" id="336628"/>
    <lineage>
        <taxon>Bacteria</taxon>
        <taxon>Bacillati</taxon>
        <taxon>Actinomycetota</taxon>
        <taxon>Actinomycetes</taxon>
        <taxon>Pseudonocardiales</taxon>
        <taxon>Pseudonocardiaceae</taxon>
        <taxon>Amycolatopsis</taxon>
    </lineage>
</organism>
<gene>
    <name evidence="5" type="ORF">HDA45_008295</name>
</gene>
<dbReference type="Proteomes" id="UP000580861">
    <property type="component" value="Unassembled WGS sequence"/>
</dbReference>
<protein>
    <submittedName>
        <fullName evidence="5">Acyl-CoA reductase-like NAD-dependent aldehyde dehydrogenase</fullName>
    </submittedName>
</protein>
<dbReference type="PANTHER" id="PTHR11699">
    <property type="entry name" value="ALDEHYDE DEHYDROGENASE-RELATED"/>
    <property type="match status" value="1"/>
</dbReference>
<dbReference type="SUPFAM" id="SSF53720">
    <property type="entry name" value="ALDH-like"/>
    <property type="match status" value="1"/>
</dbReference>
<proteinExistence type="inferred from homology"/>
<dbReference type="GO" id="GO:0016620">
    <property type="term" value="F:oxidoreductase activity, acting on the aldehyde or oxo group of donors, NAD or NADP as acceptor"/>
    <property type="evidence" value="ECO:0007669"/>
    <property type="project" value="InterPro"/>
</dbReference>
<dbReference type="InterPro" id="IPR015590">
    <property type="entry name" value="Aldehyde_DH_dom"/>
</dbReference>
<keyword evidence="2" id="KW-0560">Oxidoreductase</keyword>
<dbReference type="Pfam" id="PF00171">
    <property type="entry name" value="Aldedh"/>
    <property type="match status" value="1"/>
</dbReference>
<evidence type="ECO:0000313" key="6">
    <source>
        <dbReference type="Proteomes" id="UP000580861"/>
    </source>
</evidence>
<dbReference type="InterPro" id="IPR016161">
    <property type="entry name" value="Ald_DH/histidinol_DH"/>
</dbReference>
<dbReference type="RefSeq" id="WP_246480954.1">
    <property type="nucleotide sequence ID" value="NZ_JACHMX010000001.1"/>
</dbReference>
<evidence type="ECO:0000256" key="2">
    <source>
        <dbReference type="ARBA" id="ARBA00023002"/>
    </source>
</evidence>
<name>A0A841BH60_9PSEU</name>
<dbReference type="EMBL" id="JACHMX010000001">
    <property type="protein sequence ID" value="MBB5858208.1"/>
    <property type="molecule type" value="Genomic_DNA"/>
</dbReference>
<feature type="domain" description="Aldehyde dehydrogenase" evidence="4">
    <location>
        <begin position="18"/>
        <end position="476"/>
    </location>
</feature>
<feature type="region of interest" description="Disordered" evidence="3">
    <location>
        <begin position="483"/>
        <end position="503"/>
    </location>
</feature>